<keyword evidence="2" id="KW-1185">Reference proteome</keyword>
<accession>A0A7J5Y7J4</accession>
<dbReference type="OrthoDB" id="19932at2759"/>
<dbReference type="AlphaFoldDB" id="A0A7J5Y7J4"/>
<dbReference type="EMBL" id="JAAKFY010000015">
    <property type="protein sequence ID" value="KAF3845412.1"/>
    <property type="molecule type" value="Genomic_DNA"/>
</dbReference>
<reference evidence="1 2" key="1">
    <citation type="submission" date="2020-03" db="EMBL/GenBank/DDBJ databases">
        <title>Dissostichus mawsoni Genome sequencing and assembly.</title>
        <authorList>
            <person name="Park H."/>
        </authorList>
    </citation>
    <scope>NUCLEOTIDE SEQUENCE [LARGE SCALE GENOMIC DNA]</scope>
    <source>
        <strain evidence="1">DM0001</strain>
        <tissue evidence="1">Muscle</tissue>
    </source>
</reference>
<dbReference type="Proteomes" id="UP000518266">
    <property type="component" value="Unassembled WGS sequence"/>
</dbReference>
<proteinExistence type="predicted"/>
<evidence type="ECO:0000313" key="1">
    <source>
        <dbReference type="EMBL" id="KAF3845412.1"/>
    </source>
</evidence>
<name>A0A7J5Y7J4_DISMA</name>
<organism evidence="1 2">
    <name type="scientific">Dissostichus mawsoni</name>
    <name type="common">Antarctic cod</name>
    <dbReference type="NCBI Taxonomy" id="36200"/>
    <lineage>
        <taxon>Eukaryota</taxon>
        <taxon>Metazoa</taxon>
        <taxon>Chordata</taxon>
        <taxon>Craniata</taxon>
        <taxon>Vertebrata</taxon>
        <taxon>Euteleostomi</taxon>
        <taxon>Actinopterygii</taxon>
        <taxon>Neopterygii</taxon>
        <taxon>Teleostei</taxon>
        <taxon>Neoteleostei</taxon>
        <taxon>Acanthomorphata</taxon>
        <taxon>Eupercaria</taxon>
        <taxon>Perciformes</taxon>
        <taxon>Notothenioidei</taxon>
        <taxon>Nototheniidae</taxon>
        <taxon>Dissostichus</taxon>
    </lineage>
</organism>
<sequence length="83" mass="9302">MYILYVLLNLPPHFHQPVSDHSPPAAAQKRPSIIFIIWTTKVFKLVDCQRGMKMRGSKPDSNGSQKLLSKENPLLSLTDVVSA</sequence>
<gene>
    <name evidence="1" type="ORF">F7725_008575</name>
</gene>
<evidence type="ECO:0000313" key="2">
    <source>
        <dbReference type="Proteomes" id="UP000518266"/>
    </source>
</evidence>
<protein>
    <submittedName>
        <fullName evidence="1">Uncharacterized protein</fullName>
    </submittedName>
</protein>
<comment type="caution">
    <text evidence="1">The sequence shown here is derived from an EMBL/GenBank/DDBJ whole genome shotgun (WGS) entry which is preliminary data.</text>
</comment>